<dbReference type="CDD" id="cd03286">
    <property type="entry name" value="ABC_MSH6_euk"/>
    <property type="match status" value="1"/>
</dbReference>
<dbReference type="InterPro" id="IPR007695">
    <property type="entry name" value="DNA_mismatch_repair_MutS-lik_N"/>
</dbReference>
<protein>
    <recommendedName>
        <fullName evidence="6">DNA mismatch repair protein</fullName>
    </recommendedName>
</protein>
<dbReference type="SUPFAM" id="SSF52540">
    <property type="entry name" value="P-loop containing nucleoside triphosphate hydrolases"/>
    <property type="match status" value="1"/>
</dbReference>
<evidence type="ECO:0000256" key="3">
    <source>
        <dbReference type="ARBA" id="ARBA00022763"/>
    </source>
</evidence>
<name>A0AAD5TJX9_9FUNG</name>
<dbReference type="Pfam" id="PF00488">
    <property type="entry name" value="MutS_V"/>
    <property type="match status" value="1"/>
</dbReference>
<dbReference type="SUPFAM" id="SSF53150">
    <property type="entry name" value="DNA repair protein MutS, domain II"/>
    <property type="match status" value="1"/>
</dbReference>
<keyword evidence="2 6" id="KW-0547">Nucleotide-binding</keyword>
<dbReference type="PANTHER" id="PTHR11361">
    <property type="entry name" value="DNA MISMATCH REPAIR PROTEIN MUTS FAMILY MEMBER"/>
    <property type="match status" value="1"/>
</dbReference>
<evidence type="ECO:0000256" key="2">
    <source>
        <dbReference type="ARBA" id="ARBA00022741"/>
    </source>
</evidence>
<keyword evidence="6 7" id="KW-0234">DNA repair</keyword>
<dbReference type="InterPro" id="IPR036187">
    <property type="entry name" value="DNA_mismatch_repair_MutS_sf"/>
</dbReference>
<dbReference type="Gene3D" id="3.30.420.110">
    <property type="entry name" value="MutS, connector domain"/>
    <property type="match status" value="1"/>
</dbReference>
<dbReference type="InterPro" id="IPR027417">
    <property type="entry name" value="P-loop_NTPase"/>
</dbReference>
<comment type="caution">
    <text evidence="10">The sequence shown here is derived from an EMBL/GenBank/DDBJ whole genome shotgun (WGS) entry which is preliminary data.</text>
</comment>
<dbReference type="Pfam" id="PF05192">
    <property type="entry name" value="MutS_III"/>
    <property type="match status" value="1"/>
</dbReference>
<dbReference type="SUPFAM" id="SSF55271">
    <property type="entry name" value="DNA repair protein MutS, domain I"/>
    <property type="match status" value="1"/>
</dbReference>
<dbReference type="Pfam" id="PF01624">
    <property type="entry name" value="MutS_I"/>
    <property type="match status" value="1"/>
</dbReference>
<comment type="similarity">
    <text evidence="1 6 7">Belongs to the DNA mismatch repair MutS family.</text>
</comment>
<dbReference type="InterPro" id="IPR007861">
    <property type="entry name" value="DNA_mismatch_repair_MutS_clamp"/>
</dbReference>
<feature type="compositionally biased region" description="Polar residues" evidence="8">
    <location>
        <begin position="145"/>
        <end position="162"/>
    </location>
</feature>
<evidence type="ECO:0000313" key="11">
    <source>
        <dbReference type="Proteomes" id="UP001212152"/>
    </source>
</evidence>
<proteinExistence type="inferred from homology"/>
<evidence type="ECO:0000256" key="1">
    <source>
        <dbReference type="ARBA" id="ARBA00006271"/>
    </source>
</evidence>
<dbReference type="Pfam" id="PF05190">
    <property type="entry name" value="MutS_IV"/>
    <property type="match status" value="1"/>
</dbReference>
<dbReference type="PANTHER" id="PTHR11361:SF148">
    <property type="entry name" value="DNA MISMATCH REPAIR PROTEIN MSH6"/>
    <property type="match status" value="1"/>
</dbReference>
<dbReference type="InterPro" id="IPR045076">
    <property type="entry name" value="MutS"/>
</dbReference>
<dbReference type="GO" id="GO:0006298">
    <property type="term" value="P:mismatch repair"/>
    <property type="evidence" value="ECO:0007669"/>
    <property type="project" value="InterPro"/>
</dbReference>
<dbReference type="InterPro" id="IPR016151">
    <property type="entry name" value="DNA_mismatch_repair_MutS_N"/>
</dbReference>
<dbReference type="GO" id="GO:0140664">
    <property type="term" value="F:ATP-dependent DNA damage sensor activity"/>
    <property type="evidence" value="ECO:0007669"/>
    <property type="project" value="InterPro"/>
</dbReference>
<dbReference type="SUPFAM" id="SSF48334">
    <property type="entry name" value="DNA repair protein MutS, domain III"/>
    <property type="match status" value="1"/>
</dbReference>
<dbReference type="Gene3D" id="3.40.50.300">
    <property type="entry name" value="P-loop containing nucleotide triphosphate hydrolases"/>
    <property type="match status" value="1"/>
</dbReference>
<keyword evidence="11" id="KW-1185">Reference proteome</keyword>
<comment type="function">
    <text evidence="6 7">Component of the post-replicative DNA mismatch repair system (MMR).</text>
</comment>
<evidence type="ECO:0000259" key="9">
    <source>
        <dbReference type="PROSITE" id="PS00486"/>
    </source>
</evidence>
<dbReference type="InterPro" id="IPR036678">
    <property type="entry name" value="MutS_con_dom_sf"/>
</dbReference>
<dbReference type="AlphaFoldDB" id="A0AAD5TJX9"/>
<dbReference type="Gene3D" id="3.40.1170.10">
    <property type="entry name" value="DNA repair protein MutS, domain I"/>
    <property type="match status" value="1"/>
</dbReference>
<evidence type="ECO:0000256" key="4">
    <source>
        <dbReference type="ARBA" id="ARBA00022840"/>
    </source>
</evidence>
<dbReference type="PROSITE" id="PS00486">
    <property type="entry name" value="DNA_MISMATCH_REPAIR_2"/>
    <property type="match status" value="1"/>
</dbReference>
<feature type="region of interest" description="Disordered" evidence="8">
    <location>
        <begin position="1"/>
        <end position="102"/>
    </location>
</feature>
<evidence type="ECO:0000256" key="6">
    <source>
        <dbReference type="PIRNR" id="PIRNR037677"/>
    </source>
</evidence>
<evidence type="ECO:0000256" key="5">
    <source>
        <dbReference type="ARBA" id="ARBA00023125"/>
    </source>
</evidence>
<dbReference type="GO" id="GO:0005524">
    <property type="term" value="F:ATP binding"/>
    <property type="evidence" value="ECO:0007669"/>
    <property type="project" value="UniProtKB-UniRule"/>
</dbReference>
<dbReference type="SMART" id="SM00533">
    <property type="entry name" value="MUTSd"/>
    <property type="match status" value="1"/>
</dbReference>
<dbReference type="GO" id="GO:0032301">
    <property type="term" value="C:MutSalpha complex"/>
    <property type="evidence" value="ECO:0007669"/>
    <property type="project" value="TreeGrafter"/>
</dbReference>
<keyword evidence="4 6" id="KW-0067">ATP-binding</keyword>
<feature type="region of interest" description="Disordered" evidence="8">
    <location>
        <begin position="135"/>
        <end position="170"/>
    </location>
</feature>
<dbReference type="GO" id="GO:0030983">
    <property type="term" value="F:mismatched DNA binding"/>
    <property type="evidence" value="ECO:0007669"/>
    <property type="project" value="UniProtKB-UniRule"/>
</dbReference>
<feature type="compositionally biased region" description="Basic and acidic residues" evidence="8">
    <location>
        <begin position="203"/>
        <end position="217"/>
    </location>
</feature>
<dbReference type="FunFam" id="3.40.1170.10:FF:000002">
    <property type="entry name" value="DNA mismatch repair protein"/>
    <property type="match status" value="1"/>
</dbReference>
<gene>
    <name evidence="10" type="primary">MSH6</name>
    <name evidence="10" type="ORF">HDU87_004880</name>
</gene>
<dbReference type="NCBIfam" id="NF003810">
    <property type="entry name" value="PRK05399.1"/>
    <property type="match status" value="1"/>
</dbReference>
<keyword evidence="3 6" id="KW-0227">DNA damage</keyword>
<reference evidence="10" key="1">
    <citation type="submission" date="2020-05" db="EMBL/GenBank/DDBJ databases">
        <title>Phylogenomic resolution of chytrid fungi.</title>
        <authorList>
            <person name="Stajich J.E."/>
            <person name="Amses K."/>
            <person name="Simmons R."/>
            <person name="Seto K."/>
            <person name="Myers J."/>
            <person name="Bonds A."/>
            <person name="Quandt C.A."/>
            <person name="Barry K."/>
            <person name="Liu P."/>
            <person name="Grigoriev I."/>
            <person name="Longcore J.E."/>
            <person name="James T.Y."/>
        </authorList>
    </citation>
    <scope>NUCLEOTIDE SEQUENCE</scope>
    <source>
        <strain evidence="10">JEL0379</strain>
    </source>
</reference>
<dbReference type="PIRSF" id="PIRSF037677">
    <property type="entry name" value="DNA_mis_repair_Msh6"/>
    <property type="match status" value="1"/>
</dbReference>
<evidence type="ECO:0000256" key="8">
    <source>
        <dbReference type="SAM" id="MobiDB-lite"/>
    </source>
</evidence>
<evidence type="ECO:0000313" key="10">
    <source>
        <dbReference type="EMBL" id="KAJ3176741.1"/>
    </source>
</evidence>
<dbReference type="InterPro" id="IPR000432">
    <property type="entry name" value="DNA_mismatch_repair_MutS_C"/>
</dbReference>
<dbReference type="InterPro" id="IPR017261">
    <property type="entry name" value="DNA_mismatch_repair_MutS/MSH"/>
</dbReference>
<dbReference type="InterPro" id="IPR007696">
    <property type="entry name" value="DNA_mismatch_repair_MutS_core"/>
</dbReference>
<dbReference type="Gene3D" id="1.10.1420.10">
    <property type="match status" value="2"/>
</dbReference>
<keyword evidence="5 6" id="KW-0238">DNA-binding</keyword>
<feature type="region of interest" description="Disordered" evidence="8">
    <location>
        <begin position="203"/>
        <end position="224"/>
    </location>
</feature>
<dbReference type="Pfam" id="PF05188">
    <property type="entry name" value="MutS_II"/>
    <property type="match status" value="1"/>
</dbReference>
<dbReference type="SMART" id="SM00534">
    <property type="entry name" value="MUTSac"/>
    <property type="match status" value="1"/>
</dbReference>
<dbReference type="Proteomes" id="UP001212152">
    <property type="component" value="Unassembled WGS sequence"/>
</dbReference>
<dbReference type="FunFam" id="1.10.1420.10:FF:000005">
    <property type="entry name" value="DNA mismatch repair protein"/>
    <property type="match status" value="1"/>
</dbReference>
<dbReference type="InterPro" id="IPR007860">
    <property type="entry name" value="DNA_mmatch_repair_MutS_con_dom"/>
</dbReference>
<organism evidence="10 11">
    <name type="scientific">Geranomyces variabilis</name>
    <dbReference type="NCBI Taxonomy" id="109894"/>
    <lineage>
        <taxon>Eukaryota</taxon>
        <taxon>Fungi</taxon>
        <taxon>Fungi incertae sedis</taxon>
        <taxon>Chytridiomycota</taxon>
        <taxon>Chytridiomycota incertae sedis</taxon>
        <taxon>Chytridiomycetes</taxon>
        <taxon>Spizellomycetales</taxon>
        <taxon>Powellomycetaceae</taxon>
        <taxon>Geranomyces</taxon>
    </lineage>
</organism>
<sequence length="1139" mass="127781">MARRNELMVPSPSSAAASRRIMTGPASAPPSVNDEDEDEAEPVVGFRRRLRKRGSAVYAESDDEDALTGTPAASLTSSPARPAPKRARKLTSGDDGEWDPLVAEDPVLDEMDLDDVANLPISELMSQVTPVATPKASSIAHLKRTPQQQTKTASSTPSSQSRLAGFALPPNTVKSGSTFLSPLNSDKKAARVQKFKEKNDERYRWLLEPKDQQQRTPDDEDYDPRTLHIPADAWSKFTPFEKQFWEIKCNHWDTVVFFKKGKFFELYEKDADIGHQHFDLKLTDRTNMRMVGVPEMSFDHWAAQFLAKGYKVAKVDQTENAVGKAMRDRERTTTAKKSDDKIIRRELTCILTTGTLVDAGLLTNDMGTYCMAIKEELQSDSSPAFGVAFVDTATAEFSLCSFVDDMERTRLETLIMQIKPKEVVLEKGQFSKASMRLLKNNLQNLAINLLVPETEFWNAQTAADETRGRKYFGADDNGTAAWPEALQNAKPLALDAYGGLLFYLRSLMIDKQLVSAKNFHTYDPIRHGGSLILDGQTLINLEIFENSHDGTDTGTLHKLLNHCETPFGKRLFKKWVCHPLRSVAEINDRLDATEDLNRMVEQQDVLKACLRKLPDLERLVSRIHSGNVRVREFLATLAAFRSIADLMRDMEPWLPALKSKRLASIFSAGIPNSLIESMAYFDEAFDHRLAAKEDKIELHKGYDSVFDAACAGIDEIEAELNRHRQECEKKLKCTIKFKDMGKELFQMEIAKKITVPRDWQIKSQTAQVSRWWSKEGEDLVRQFVEAREIKDVAMKDIKKRLCERFDATFDEWLAAVKRVAELDCLISLAKCQQAIGEPNCRPEFVESGVSSLEIDEMRHPCITTGPRSDFIPNDLHFGGRNKSNMILLTGPNMGGKSTLLRQTCIAVIMAQLGCHVPATRCRTTVFDRIFTRLGANDNILAGQSTFMVELAETCKIMREATPRSLVILDELGRGTSTFDGYAIAHSVLHHLITHVRCLGLFSTHYRMLTNEYAHNPLVAMKYMSFMTDEDKHEVTFLYKLTDGNCPKSYGMNVACMAGIPSEIVERAEAIASQFQKTKESMETIAHSEFGSSLGALATFALLNGPVVRRAGVGGAQHVDKKAETGDLVRTVWRSLQTVK</sequence>
<dbReference type="EMBL" id="JADGJQ010000038">
    <property type="protein sequence ID" value="KAJ3176741.1"/>
    <property type="molecule type" value="Genomic_DNA"/>
</dbReference>
<evidence type="ECO:0000256" key="7">
    <source>
        <dbReference type="RuleBase" id="RU003756"/>
    </source>
</evidence>
<feature type="domain" description="DNA mismatch repair proteins mutS family" evidence="9">
    <location>
        <begin position="964"/>
        <end position="980"/>
    </location>
</feature>
<accession>A0AAD5TJX9</accession>